<evidence type="ECO:0000313" key="2">
    <source>
        <dbReference type="Proteomes" id="UP000244248"/>
    </source>
</evidence>
<proteinExistence type="predicted"/>
<name>A0A2T5MDR1_9GAMM</name>
<protein>
    <submittedName>
        <fullName evidence="1">Uncharacterized protein</fullName>
    </submittedName>
</protein>
<gene>
    <name evidence="1" type="ORF">CJD38_14595</name>
</gene>
<evidence type="ECO:0000313" key="1">
    <source>
        <dbReference type="EMBL" id="PTU30716.1"/>
    </source>
</evidence>
<reference evidence="1 2" key="1">
    <citation type="submission" date="2018-04" db="EMBL/GenBank/DDBJ databases">
        <title>Novel species isolated from glacier.</title>
        <authorList>
            <person name="Liu Q."/>
            <person name="Xin Y.-H."/>
        </authorList>
    </citation>
    <scope>NUCLEOTIDE SEQUENCE [LARGE SCALE GENOMIC DNA]</scope>
    <source>
        <strain evidence="1 2">GT1R17</strain>
    </source>
</reference>
<sequence length="66" mass="7338">MERSESHHLAARTAVGFAARGNCSMHCSIEGIHALVYSPYESHAPFLGKIKISANLFTYFLPFQLL</sequence>
<dbReference type="AlphaFoldDB" id="A0A2T5MDR1"/>
<dbReference type="Proteomes" id="UP000244248">
    <property type="component" value="Unassembled WGS sequence"/>
</dbReference>
<keyword evidence="2" id="KW-1185">Reference proteome</keyword>
<comment type="caution">
    <text evidence="1">The sequence shown here is derived from an EMBL/GenBank/DDBJ whole genome shotgun (WGS) entry which is preliminary data.</text>
</comment>
<dbReference type="EMBL" id="QANS01000005">
    <property type="protein sequence ID" value="PTU30716.1"/>
    <property type="molecule type" value="Genomic_DNA"/>
</dbReference>
<organism evidence="1 2">
    <name type="scientific">Stenotrophobium rhamnosiphilum</name>
    <dbReference type="NCBI Taxonomy" id="2029166"/>
    <lineage>
        <taxon>Bacteria</taxon>
        <taxon>Pseudomonadati</taxon>
        <taxon>Pseudomonadota</taxon>
        <taxon>Gammaproteobacteria</taxon>
        <taxon>Nevskiales</taxon>
        <taxon>Nevskiaceae</taxon>
        <taxon>Stenotrophobium</taxon>
    </lineage>
</organism>
<accession>A0A2T5MDR1</accession>